<dbReference type="RefSeq" id="WP_165380487.1">
    <property type="nucleotide sequence ID" value="NZ_CABKPX010000001.1"/>
</dbReference>
<name>A0A4V2E0X1_9LACO</name>
<dbReference type="Proteomes" id="UP000292818">
    <property type="component" value="Unassembled WGS sequence"/>
</dbReference>
<organism evidence="1 2">
    <name type="scientific">Lactobacillus delbrueckii</name>
    <dbReference type="NCBI Taxonomy" id="1584"/>
    <lineage>
        <taxon>Bacteria</taxon>
        <taxon>Bacillati</taxon>
        <taxon>Bacillota</taxon>
        <taxon>Bacilli</taxon>
        <taxon>Lactobacillales</taxon>
        <taxon>Lactobacillaceae</taxon>
        <taxon>Lactobacillus</taxon>
    </lineage>
</organism>
<reference evidence="1 2" key="1">
    <citation type="submission" date="2019-01" db="EMBL/GenBank/DDBJ databases">
        <title>Colonization of the human gut by bovine bacteria present in Parmesan cheese.</title>
        <authorList>
            <person name="Lugli G.A."/>
            <person name="Milani C."/>
        </authorList>
    </citation>
    <scope>NUCLEOTIDE SEQUENCE [LARGE SCALE GENOMIC DNA]</scope>
    <source>
        <strain evidence="1 2">LDELB18P1</strain>
    </source>
</reference>
<evidence type="ECO:0000313" key="1">
    <source>
        <dbReference type="EMBL" id="RZM15395.1"/>
    </source>
</evidence>
<sequence length="51" mass="5831">MNFILDLERFCENLGHDIEKNTHRGKLHVSYASKSGKDYSFICIGENIGND</sequence>
<gene>
    <name evidence="1" type="ORF">LDELB18P1_1878</name>
</gene>
<dbReference type="AlphaFoldDB" id="A0A4V2E0X1"/>
<proteinExistence type="predicted"/>
<dbReference type="EMBL" id="SETJ01000086">
    <property type="protein sequence ID" value="RZM15395.1"/>
    <property type="molecule type" value="Genomic_DNA"/>
</dbReference>
<accession>A0A4V2E0X1</accession>
<comment type="caution">
    <text evidence="1">The sequence shown here is derived from an EMBL/GenBank/DDBJ whole genome shotgun (WGS) entry which is preliminary data.</text>
</comment>
<protein>
    <submittedName>
        <fullName evidence="1">Uncharacterized protein</fullName>
    </submittedName>
</protein>
<evidence type="ECO:0000313" key="2">
    <source>
        <dbReference type="Proteomes" id="UP000292818"/>
    </source>
</evidence>